<proteinExistence type="predicted"/>
<evidence type="ECO:0000313" key="2">
    <source>
        <dbReference type="Proteomes" id="UP001054945"/>
    </source>
</evidence>
<name>A0AAV4U4G6_CAEEX</name>
<gene>
    <name evidence="1" type="ORF">CEXT_574721</name>
</gene>
<dbReference type="EMBL" id="BPLR01012278">
    <property type="protein sequence ID" value="GIY52703.1"/>
    <property type="molecule type" value="Genomic_DNA"/>
</dbReference>
<comment type="caution">
    <text evidence="1">The sequence shown here is derived from an EMBL/GenBank/DDBJ whole genome shotgun (WGS) entry which is preliminary data.</text>
</comment>
<protein>
    <submittedName>
        <fullName evidence="1">Uncharacterized protein</fullName>
    </submittedName>
</protein>
<evidence type="ECO:0000313" key="1">
    <source>
        <dbReference type="EMBL" id="GIY52703.1"/>
    </source>
</evidence>
<dbReference type="AlphaFoldDB" id="A0AAV4U4G6"/>
<keyword evidence="2" id="KW-1185">Reference proteome</keyword>
<dbReference type="Proteomes" id="UP001054945">
    <property type="component" value="Unassembled WGS sequence"/>
</dbReference>
<reference evidence="1 2" key="1">
    <citation type="submission" date="2021-06" db="EMBL/GenBank/DDBJ databases">
        <title>Caerostris extrusa draft genome.</title>
        <authorList>
            <person name="Kono N."/>
            <person name="Arakawa K."/>
        </authorList>
    </citation>
    <scope>NUCLEOTIDE SEQUENCE [LARGE SCALE GENOMIC DNA]</scope>
</reference>
<accession>A0AAV4U4G6</accession>
<organism evidence="1 2">
    <name type="scientific">Caerostris extrusa</name>
    <name type="common">Bark spider</name>
    <name type="synonym">Caerostris bankana</name>
    <dbReference type="NCBI Taxonomy" id="172846"/>
    <lineage>
        <taxon>Eukaryota</taxon>
        <taxon>Metazoa</taxon>
        <taxon>Ecdysozoa</taxon>
        <taxon>Arthropoda</taxon>
        <taxon>Chelicerata</taxon>
        <taxon>Arachnida</taxon>
        <taxon>Araneae</taxon>
        <taxon>Araneomorphae</taxon>
        <taxon>Entelegynae</taxon>
        <taxon>Araneoidea</taxon>
        <taxon>Araneidae</taxon>
        <taxon>Caerostris</taxon>
    </lineage>
</organism>
<sequence length="83" mass="9170">MFQSNQRTFSSGIVVFPIAYRLGGTLPEQFLSTSIAVLDVTGVAKVKTPHATRRNFAVFHAEHRFQGMSNSAEMCLALDCLYS</sequence>